<keyword evidence="2" id="KW-1185">Reference proteome</keyword>
<proteinExistence type="predicted"/>
<gene>
    <name evidence="1" type="ORF">E2C01_082658</name>
</gene>
<accession>A0A5B7IZ18</accession>
<reference evidence="1 2" key="1">
    <citation type="submission" date="2019-05" db="EMBL/GenBank/DDBJ databases">
        <title>Another draft genome of Portunus trituberculatus and its Hox gene families provides insights of decapod evolution.</title>
        <authorList>
            <person name="Jeong J.-H."/>
            <person name="Song I."/>
            <person name="Kim S."/>
            <person name="Choi T."/>
            <person name="Kim D."/>
            <person name="Ryu S."/>
            <person name="Kim W."/>
        </authorList>
    </citation>
    <scope>NUCLEOTIDE SEQUENCE [LARGE SCALE GENOMIC DNA]</scope>
    <source>
        <tissue evidence="1">Muscle</tissue>
    </source>
</reference>
<comment type="caution">
    <text evidence="1">The sequence shown here is derived from an EMBL/GenBank/DDBJ whole genome shotgun (WGS) entry which is preliminary data.</text>
</comment>
<dbReference type="AlphaFoldDB" id="A0A5B7IZ18"/>
<protein>
    <submittedName>
        <fullName evidence="1">Uncharacterized protein</fullName>
    </submittedName>
</protein>
<dbReference type="EMBL" id="VSRR010075591">
    <property type="protein sequence ID" value="MPC87785.1"/>
    <property type="molecule type" value="Genomic_DNA"/>
</dbReference>
<organism evidence="1 2">
    <name type="scientific">Portunus trituberculatus</name>
    <name type="common">Swimming crab</name>
    <name type="synonym">Neptunus trituberculatus</name>
    <dbReference type="NCBI Taxonomy" id="210409"/>
    <lineage>
        <taxon>Eukaryota</taxon>
        <taxon>Metazoa</taxon>
        <taxon>Ecdysozoa</taxon>
        <taxon>Arthropoda</taxon>
        <taxon>Crustacea</taxon>
        <taxon>Multicrustacea</taxon>
        <taxon>Malacostraca</taxon>
        <taxon>Eumalacostraca</taxon>
        <taxon>Eucarida</taxon>
        <taxon>Decapoda</taxon>
        <taxon>Pleocyemata</taxon>
        <taxon>Brachyura</taxon>
        <taxon>Eubrachyura</taxon>
        <taxon>Portunoidea</taxon>
        <taxon>Portunidae</taxon>
        <taxon>Portuninae</taxon>
        <taxon>Portunus</taxon>
    </lineage>
</organism>
<evidence type="ECO:0000313" key="1">
    <source>
        <dbReference type="EMBL" id="MPC87785.1"/>
    </source>
</evidence>
<dbReference type="Proteomes" id="UP000324222">
    <property type="component" value="Unassembled WGS sequence"/>
</dbReference>
<evidence type="ECO:0000313" key="2">
    <source>
        <dbReference type="Proteomes" id="UP000324222"/>
    </source>
</evidence>
<sequence length="100" mass="10283">MLPAHCAQCATPKLSGRSSPGSFRGAWCLWPKEAPVRGGSADTFSQGCAPPHVLPELLEVQRDGAHGCGLPTAQGSCHAVGKCSRAEHRTCGSVVFPSGA</sequence>
<name>A0A5B7IZ18_PORTR</name>